<dbReference type="CDD" id="cd14744">
    <property type="entry name" value="PAAR_CT_2"/>
    <property type="match status" value="1"/>
</dbReference>
<accession>A0A0A6D5B7</accession>
<dbReference type="Pfam" id="PF05488">
    <property type="entry name" value="PAAR_motif"/>
    <property type="match status" value="1"/>
</dbReference>
<proteinExistence type="predicted"/>
<comment type="caution">
    <text evidence="1">The sequence shown here is derived from an EMBL/GenBank/DDBJ whole genome shotgun (WGS) entry which is preliminary data.</text>
</comment>
<name>A0A0A6D5B7_9PSED</name>
<dbReference type="Proteomes" id="UP000030564">
    <property type="component" value="Unassembled WGS sequence"/>
</dbReference>
<dbReference type="AlphaFoldDB" id="A0A0A6D5B7"/>
<evidence type="ECO:0000313" key="1">
    <source>
        <dbReference type="EMBL" id="KHA69922.1"/>
    </source>
</evidence>
<protein>
    <submittedName>
        <fullName evidence="1">PAAR repeat-containing protein</fullName>
    </submittedName>
</protein>
<evidence type="ECO:0000313" key="2">
    <source>
        <dbReference type="Proteomes" id="UP000030564"/>
    </source>
</evidence>
<gene>
    <name evidence="1" type="ORF">NZ35_28370</name>
</gene>
<dbReference type="OrthoDB" id="6860016at2"/>
<organism evidence="1 2">
    <name type="scientific">Pseudomonas chlororaphis</name>
    <dbReference type="NCBI Taxonomy" id="587753"/>
    <lineage>
        <taxon>Bacteria</taxon>
        <taxon>Pseudomonadati</taxon>
        <taxon>Pseudomonadota</taxon>
        <taxon>Gammaproteobacteria</taxon>
        <taxon>Pseudomonadales</taxon>
        <taxon>Pseudomonadaceae</taxon>
        <taxon>Pseudomonas</taxon>
    </lineage>
</organism>
<sequence>MKDAIRLGDSTTHGGTVLEAFSRTDLNGKPIAGVGHKVSCPLCKGVFPIAEGSSTYTVDGTPVALDGMKTACGAALIASGPKGAVVS</sequence>
<reference evidence="1 2" key="1">
    <citation type="submission" date="2014-10" db="EMBL/GenBank/DDBJ databases">
        <title>Draft genome sequence of Pseudomonas chlororaphis EA105.</title>
        <authorList>
            <person name="McCully L.M."/>
            <person name="Bitzer A.S."/>
            <person name="Spence C."/>
            <person name="Bais H."/>
            <person name="Silby M.W."/>
        </authorList>
    </citation>
    <scope>NUCLEOTIDE SEQUENCE [LARGE SCALE GENOMIC DNA]</scope>
    <source>
        <strain evidence="1 2">EA105</strain>
    </source>
</reference>
<dbReference type="EMBL" id="JSFK01000056">
    <property type="protein sequence ID" value="KHA69922.1"/>
    <property type="molecule type" value="Genomic_DNA"/>
</dbReference>
<dbReference type="InterPro" id="IPR008727">
    <property type="entry name" value="PAAR_motif"/>
</dbReference>
<dbReference type="Gene3D" id="2.60.200.60">
    <property type="match status" value="1"/>
</dbReference>
<dbReference type="PATRIC" id="fig|587753.9.peg.5232"/>